<keyword evidence="3" id="KW-1185">Reference proteome</keyword>
<dbReference type="AlphaFoldDB" id="H3NL84"/>
<dbReference type="InterPro" id="IPR025277">
    <property type="entry name" value="Apiosidase-like_cat_dom"/>
</dbReference>
<dbReference type="SUPFAM" id="SSF51445">
    <property type="entry name" value="(Trans)glycosidases"/>
    <property type="match status" value="1"/>
</dbReference>
<dbReference type="Pfam" id="PF13204">
    <property type="entry name" value="Apiosidase"/>
    <property type="match status" value="1"/>
</dbReference>
<accession>H3NL84</accession>
<evidence type="ECO:0000313" key="3">
    <source>
        <dbReference type="Proteomes" id="UP000004191"/>
    </source>
</evidence>
<sequence length="423" mass="49754">MFNIKNKVFCSNGEEQFILADTCWSAFTNATIEDWKYYINYRAKQGFNVIQVNLLRQWDASASDLGLHPFDVNEDGTYNFSEVNDKYFDRVYEMVKFAKQKGITVALVLFWVNYLPDTWATKLKKTSLFPKELVEEYIDFVVEKFGELEPIFFISGDTDFPSSEVINEYYNKALNRLKEISPKSLAALHIRGREPKIPDDLRLNNNLDFYMYQSGHNIEYQYMAYTLAEKFNSTIPKRPVINSEPCYELMGYSRRVYGRFSREDVRRVAWQSVFSGANAGITYGAHGIWSWHNEQLEFDSSVGEAFETPYDWRDALKFEGAWDYSFLRRFVEKEKIFHGEPDQSILLNDTDEIRVIKVKDRIYVYIPSNIKIRLKGQYNSKNIYYIDLETKNVENAKVEYVEDENKTNILMHGFTRDTVLVIK</sequence>
<evidence type="ECO:0000259" key="1">
    <source>
        <dbReference type="Pfam" id="PF13204"/>
    </source>
</evidence>
<dbReference type="RefSeq" id="WP_005397024.1">
    <property type="nucleotide sequence ID" value="NZ_JH601088.1"/>
</dbReference>
<dbReference type="eggNOG" id="COG2730">
    <property type="taxonomic scope" value="Bacteria"/>
</dbReference>
<dbReference type="PATRIC" id="fig|883114.3.peg.162"/>
<dbReference type="Proteomes" id="UP000004191">
    <property type="component" value="Unassembled WGS sequence"/>
</dbReference>
<reference evidence="2 3" key="1">
    <citation type="submission" date="2012-01" db="EMBL/GenBank/DDBJ databases">
        <title>The Genome Sequence of Helcococcus kunzii ATCC 51366.</title>
        <authorList>
            <consortium name="The Broad Institute Genome Sequencing Platform"/>
            <person name="Earl A."/>
            <person name="Ward D."/>
            <person name="Feldgarden M."/>
            <person name="Gevers D."/>
            <person name="Huys G."/>
            <person name="Young S.K."/>
            <person name="Zeng Q."/>
            <person name="Gargeya S."/>
            <person name="Fitzgerald M."/>
            <person name="Haas B."/>
            <person name="Abouelleil A."/>
            <person name="Alvarado L."/>
            <person name="Arachchi H.M."/>
            <person name="Berlin A."/>
            <person name="Chapman S.B."/>
            <person name="Gearin G."/>
            <person name="Goldberg J."/>
            <person name="Griggs A."/>
            <person name="Gujja S."/>
            <person name="Hansen M."/>
            <person name="Heiman D."/>
            <person name="Howarth C."/>
            <person name="Larimer J."/>
            <person name="Lui A."/>
            <person name="MacDonald P.J.P."/>
            <person name="McCowen C."/>
            <person name="Montmayeur A."/>
            <person name="Murphy C."/>
            <person name="Neiman D."/>
            <person name="Pearson M."/>
            <person name="Priest M."/>
            <person name="Roberts A."/>
            <person name="Saif S."/>
            <person name="Shea T."/>
            <person name="Sisk P."/>
            <person name="Stolte C."/>
            <person name="Sykes S."/>
            <person name="Wortman J."/>
            <person name="Nusbaum C."/>
            <person name="Birren B."/>
        </authorList>
    </citation>
    <scope>NUCLEOTIDE SEQUENCE [LARGE SCALE GENOMIC DNA]</scope>
    <source>
        <strain evidence="2 3">ATCC 51366</strain>
    </source>
</reference>
<proteinExistence type="predicted"/>
<name>H3NL84_9FIRM</name>
<dbReference type="OrthoDB" id="59486at2"/>
<protein>
    <recommendedName>
        <fullName evidence="1">Apiosidase-like catalytic domain-containing protein</fullName>
    </recommendedName>
</protein>
<evidence type="ECO:0000313" key="2">
    <source>
        <dbReference type="EMBL" id="EHR36065.1"/>
    </source>
</evidence>
<dbReference type="HOGENOM" id="CLU_023504_2_0_9"/>
<gene>
    <name evidence="2" type="ORF">HMPREF9709_00161</name>
</gene>
<dbReference type="InterPro" id="IPR017853">
    <property type="entry name" value="GH"/>
</dbReference>
<comment type="caution">
    <text evidence="2">The sequence shown here is derived from an EMBL/GenBank/DDBJ whole genome shotgun (WGS) entry which is preliminary data.</text>
</comment>
<feature type="domain" description="Apiosidase-like catalytic" evidence="1">
    <location>
        <begin position="10"/>
        <end position="337"/>
    </location>
</feature>
<organism evidence="2 3">
    <name type="scientific">Helcococcus kunzii ATCC 51366</name>
    <dbReference type="NCBI Taxonomy" id="883114"/>
    <lineage>
        <taxon>Bacteria</taxon>
        <taxon>Bacillati</taxon>
        <taxon>Bacillota</taxon>
        <taxon>Tissierellia</taxon>
        <taxon>Tissierellales</taxon>
        <taxon>Peptoniphilaceae</taxon>
        <taxon>Helcococcus</taxon>
    </lineage>
</organism>
<dbReference type="GeneID" id="96998184"/>
<dbReference type="PANTHER" id="PTHR37836">
    <property type="entry name" value="LMO1036 PROTEIN"/>
    <property type="match status" value="1"/>
</dbReference>
<dbReference type="EMBL" id="AGEI01000003">
    <property type="protein sequence ID" value="EHR36065.1"/>
    <property type="molecule type" value="Genomic_DNA"/>
</dbReference>
<dbReference type="PANTHER" id="PTHR37836:SF3">
    <property type="entry name" value="ENDOGLUCANASE"/>
    <property type="match status" value="1"/>
</dbReference>
<dbReference type="STRING" id="883114.HMPREF9709_00161"/>
<dbReference type="Gene3D" id="3.20.20.80">
    <property type="entry name" value="Glycosidases"/>
    <property type="match status" value="1"/>
</dbReference>